<name>A0A0N0NRA2_9EURO</name>
<dbReference type="VEuPathDB" id="FungiDB:AB675_2665"/>
<dbReference type="GO" id="GO:0051536">
    <property type="term" value="F:iron-sulfur cluster binding"/>
    <property type="evidence" value="ECO:0007669"/>
    <property type="project" value="UniProtKB-KW"/>
</dbReference>
<dbReference type="InterPro" id="IPR052034">
    <property type="entry name" value="NasD-like"/>
</dbReference>
<evidence type="ECO:0000259" key="9">
    <source>
        <dbReference type="Pfam" id="PF07992"/>
    </source>
</evidence>
<evidence type="ECO:0000313" key="10">
    <source>
        <dbReference type="EMBL" id="KPI44858.1"/>
    </source>
</evidence>
<dbReference type="PANTHER" id="PTHR43809:SF1">
    <property type="entry name" value="NITRITE REDUCTASE (NADH) LARGE SUBUNIT"/>
    <property type="match status" value="1"/>
</dbReference>
<dbReference type="STRING" id="1664694.A0A0N0NRA2"/>
<evidence type="ECO:0000256" key="3">
    <source>
        <dbReference type="ARBA" id="ARBA00022617"/>
    </source>
</evidence>
<gene>
    <name evidence="10" type="ORF">AB675_2665</name>
</gene>
<dbReference type="OrthoDB" id="432169at2759"/>
<evidence type="ECO:0000256" key="2">
    <source>
        <dbReference type="ARBA" id="ARBA00005096"/>
    </source>
</evidence>
<reference evidence="10 11" key="1">
    <citation type="submission" date="2015-06" db="EMBL/GenBank/DDBJ databases">
        <title>Draft genome of the ant-associated black yeast Phialophora attae CBS 131958.</title>
        <authorList>
            <person name="Moreno L.F."/>
            <person name="Stielow B.J."/>
            <person name="de Hoog S."/>
            <person name="Vicente V.A."/>
            <person name="Weiss V.A."/>
            <person name="de Vries M."/>
            <person name="Cruz L.M."/>
            <person name="Souza E.M."/>
        </authorList>
    </citation>
    <scope>NUCLEOTIDE SEQUENCE [LARGE SCALE GENOMIC DNA]</scope>
    <source>
        <strain evidence="10 11">CBS 131958</strain>
    </source>
</reference>
<evidence type="ECO:0000256" key="4">
    <source>
        <dbReference type="ARBA" id="ARBA00022723"/>
    </source>
</evidence>
<evidence type="ECO:0000256" key="7">
    <source>
        <dbReference type="ARBA" id="ARBA00023014"/>
    </source>
</evidence>
<dbReference type="Pfam" id="PF07992">
    <property type="entry name" value="Pyr_redox_2"/>
    <property type="match status" value="1"/>
</dbReference>
<feature type="region of interest" description="Disordered" evidence="8">
    <location>
        <begin position="1"/>
        <end position="35"/>
    </location>
</feature>
<comment type="caution">
    <text evidence="10">The sequence shown here is derived from an EMBL/GenBank/DDBJ whole genome shotgun (WGS) entry which is preliminary data.</text>
</comment>
<evidence type="ECO:0000313" key="11">
    <source>
        <dbReference type="Proteomes" id="UP000038010"/>
    </source>
</evidence>
<dbReference type="InterPro" id="IPR023753">
    <property type="entry name" value="FAD/NAD-binding_dom"/>
</dbReference>
<dbReference type="RefSeq" id="XP_018004821.1">
    <property type="nucleotide sequence ID" value="XM_018142656.1"/>
</dbReference>
<comment type="cofactor">
    <cofactor evidence="1">
        <name>siroheme</name>
        <dbReference type="ChEBI" id="CHEBI:60052"/>
    </cofactor>
</comment>
<keyword evidence="7" id="KW-0411">Iron-sulfur</keyword>
<dbReference type="SUPFAM" id="SSF51905">
    <property type="entry name" value="FAD/NAD(P)-binding domain"/>
    <property type="match status" value="1"/>
</dbReference>
<dbReference type="PRINTS" id="PR00368">
    <property type="entry name" value="FADPNR"/>
</dbReference>
<dbReference type="Proteomes" id="UP000038010">
    <property type="component" value="Unassembled WGS sequence"/>
</dbReference>
<organism evidence="10 11">
    <name type="scientific">Cyphellophora attinorum</name>
    <dbReference type="NCBI Taxonomy" id="1664694"/>
    <lineage>
        <taxon>Eukaryota</taxon>
        <taxon>Fungi</taxon>
        <taxon>Dikarya</taxon>
        <taxon>Ascomycota</taxon>
        <taxon>Pezizomycotina</taxon>
        <taxon>Eurotiomycetes</taxon>
        <taxon>Chaetothyriomycetidae</taxon>
        <taxon>Chaetothyriales</taxon>
        <taxon>Cyphellophoraceae</taxon>
        <taxon>Cyphellophora</taxon>
    </lineage>
</organism>
<comment type="pathway">
    <text evidence="2">Nitrogen metabolism; nitrate reduction (assimilation).</text>
</comment>
<dbReference type="GO" id="GO:0016491">
    <property type="term" value="F:oxidoreductase activity"/>
    <property type="evidence" value="ECO:0007669"/>
    <property type="project" value="UniProtKB-KW"/>
</dbReference>
<dbReference type="InterPro" id="IPR036188">
    <property type="entry name" value="FAD/NAD-bd_sf"/>
</dbReference>
<evidence type="ECO:0000256" key="6">
    <source>
        <dbReference type="ARBA" id="ARBA00023004"/>
    </source>
</evidence>
<keyword evidence="5" id="KW-0560">Oxidoreductase</keyword>
<keyword evidence="11" id="KW-1185">Reference proteome</keyword>
<evidence type="ECO:0000256" key="1">
    <source>
        <dbReference type="ARBA" id="ARBA00001929"/>
    </source>
</evidence>
<dbReference type="AlphaFoldDB" id="A0A0N0NRA2"/>
<dbReference type="EMBL" id="LFJN01000002">
    <property type="protein sequence ID" value="KPI44858.1"/>
    <property type="molecule type" value="Genomic_DNA"/>
</dbReference>
<evidence type="ECO:0000256" key="5">
    <source>
        <dbReference type="ARBA" id="ARBA00023002"/>
    </source>
</evidence>
<feature type="domain" description="FAD/NAD(P)-binding" evidence="9">
    <location>
        <begin position="38"/>
        <end position="203"/>
    </location>
</feature>
<keyword evidence="6" id="KW-0408">Iron</keyword>
<sequence>MPWTSSDVTAPGEAVSKEPEGADKQAPNGGQPEGQKRKKIVVVGLGMVGIAFIEKLLKLDAKRREYDVVVIGEEPHLAYNRVGLTSFFQHRKVENLYLNPEEWYGGHPDGSLNYHVNTLATEIKPEEKVVLTSDGKSVSYDYLVLATGSDALLPRHTPGHDAKGVFVYRTIDDLQKLIEYSGKVKGSTGCVVGGGLLGLEAAKA</sequence>
<protein>
    <submittedName>
        <fullName evidence="10">Nitrite [NAD(P)H]</fullName>
    </submittedName>
</protein>
<dbReference type="PANTHER" id="PTHR43809">
    <property type="entry name" value="NITRITE REDUCTASE (NADH) LARGE SUBUNIT"/>
    <property type="match status" value="1"/>
</dbReference>
<keyword evidence="3" id="KW-0349">Heme</keyword>
<dbReference type="GeneID" id="28734536"/>
<dbReference type="Gene3D" id="3.50.50.60">
    <property type="entry name" value="FAD/NAD(P)-binding domain"/>
    <property type="match status" value="2"/>
</dbReference>
<dbReference type="GO" id="GO:0046872">
    <property type="term" value="F:metal ion binding"/>
    <property type="evidence" value="ECO:0007669"/>
    <property type="project" value="UniProtKB-KW"/>
</dbReference>
<accession>A0A0N0NRA2</accession>
<evidence type="ECO:0000256" key="8">
    <source>
        <dbReference type="SAM" id="MobiDB-lite"/>
    </source>
</evidence>
<proteinExistence type="predicted"/>
<keyword evidence="4" id="KW-0479">Metal-binding</keyword>